<organism evidence="2 3">
    <name type="scientific">Phaeocystidibacter luteus</name>
    <dbReference type="NCBI Taxonomy" id="911197"/>
    <lineage>
        <taxon>Bacteria</taxon>
        <taxon>Pseudomonadati</taxon>
        <taxon>Bacteroidota</taxon>
        <taxon>Flavobacteriia</taxon>
        <taxon>Flavobacteriales</taxon>
        <taxon>Phaeocystidibacteraceae</taxon>
        <taxon>Phaeocystidibacter</taxon>
    </lineage>
</organism>
<proteinExistence type="predicted"/>
<protein>
    <submittedName>
        <fullName evidence="2">Uncharacterized protein</fullName>
    </submittedName>
</protein>
<evidence type="ECO:0000313" key="3">
    <source>
        <dbReference type="Proteomes" id="UP000468650"/>
    </source>
</evidence>
<evidence type="ECO:0000313" key="2">
    <source>
        <dbReference type="EMBL" id="KAB2814237.1"/>
    </source>
</evidence>
<dbReference type="AlphaFoldDB" id="A0A6N6RL06"/>
<feature type="signal peptide" evidence="1">
    <location>
        <begin position="1"/>
        <end position="19"/>
    </location>
</feature>
<feature type="chain" id="PRO_5026870708" evidence="1">
    <location>
        <begin position="20"/>
        <end position="162"/>
    </location>
</feature>
<comment type="caution">
    <text evidence="2">The sequence shown here is derived from an EMBL/GenBank/DDBJ whole genome shotgun (WGS) entry which is preliminary data.</text>
</comment>
<keyword evidence="1" id="KW-0732">Signal</keyword>
<dbReference type="Proteomes" id="UP000468650">
    <property type="component" value="Unassembled WGS sequence"/>
</dbReference>
<sequence length="162" mass="18745">MIRKVILLFIFSVLTFVHSQGQFLDKYTHTSQFTETRFMEIMNDEVYYVRLDYDSEFTEAETWLVRADRQLETIHEVSLNQQLGLPDSVSVYVSDMKVYQSSYVHLTYTTTDWRNSNGLTQSGFLNYTADLTNVSDYSIALNDTNGVVILGSLDHNSALYVY</sequence>
<evidence type="ECO:0000256" key="1">
    <source>
        <dbReference type="SAM" id="SignalP"/>
    </source>
</evidence>
<name>A0A6N6RL06_9FLAO</name>
<dbReference type="EMBL" id="WBVO01000001">
    <property type="protein sequence ID" value="KAB2814237.1"/>
    <property type="molecule type" value="Genomic_DNA"/>
</dbReference>
<dbReference type="RefSeq" id="WP_151665818.1">
    <property type="nucleotide sequence ID" value="NZ_WBVO01000001.1"/>
</dbReference>
<reference evidence="2 3" key="1">
    <citation type="submission" date="2019-09" db="EMBL/GenBank/DDBJ databases">
        <title>Genomes of family Cryomorphaceae.</title>
        <authorList>
            <person name="Bowman J.P."/>
        </authorList>
    </citation>
    <scope>NUCLEOTIDE SEQUENCE [LARGE SCALE GENOMIC DNA]</scope>
    <source>
        <strain evidence="2 3">LMG 25704</strain>
    </source>
</reference>
<accession>A0A6N6RL06</accession>
<gene>
    <name evidence="2" type="ORF">F8C67_00475</name>
</gene>
<keyword evidence="3" id="KW-1185">Reference proteome</keyword>